<evidence type="ECO:0000313" key="2">
    <source>
        <dbReference type="Proteomes" id="UP001056120"/>
    </source>
</evidence>
<reference evidence="2" key="1">
    <citation type="journal article" date="2022" name="Mol. Ecol. Resour.">
        <title>The genomes of chicory, endive, great burdock and yacon provide insights into Asteraceae palaeo-polyploidization history and plant inulin production.</title>
        <authorList>
            <person name="Fan W."/>
            <person name="Wang S."/>
            <person name="Wang H."/>
            <person name="Wang A."/>
            <person name="Jiang F."/>
            <person name="Liu H."/>
            <person name="Zhao H."/>
            <person name="Xu D."/>
            <person name="Zhang Y."/>
        </authorList>
    </citation>
    <scope>NUCLEOTIDE SEQUENCE [LARGE SCALE GENOMIC DNA]</scope>
    <source>
        <strain evidence="2">cv. Yunnan</strain>
    </source>
</reference>
<accession>A0ACB9I504</accession>
<evidence type="ECO:0000313" key="1">
    <source>
        <dbReference type="EMBL" id="KAI3803304.1"/>
    </source>
</evidence>
<keyword evidence="2" id="KW-1185">Reference proteome</keyword>
<proteinExistence type="predicted"/>
<comment type="caution">
    <text evidence="1">The sequence shown here is derived from an EMBL/GenBank/DDBJ whole genome shotgun (WGS) entry which is preliminary data.</text>
</comment>
<dbReference type="EMBL" id="CM042027">
    <property type="protein sequence ID" value="KAI3803304.1"/>
    <property type="molecule type" value="Genomic_DNA"/>
</dbReference>
<organism evidence="1 2">
    <name type="scientific">Smallanthus sonchifolius</name>
    <dbReference type="NCBI Taxonomy" id="185202"/>
    <lineage>
        <taxon>Eukaryota</taxon>
        <taxon>Viridiplantae</taxon>
        <taxon>Streptophyta</taxon>
        <taxon>Embryophyta</taxon>
        <taxon>Tracheophyta</taxon>
        <taxon>Spermatophyta</taxon>
        <taxon>Magnoliopsida</taxon>
        <taxon>eudicotyledons</taxon>
        <taxon>Gunneridae</taxon>
        <taxon>Pentapetalae</taxon>
        <taxon>asterids</taxon>
        <taxon>campanulids</taxon>
        <taxon>Asterales</taxon>
        <taxon>Asteraceae</taxon>
        <taxon>Asteroideae</taxon>
        <taxon>Heliantheae alliance</taxon>
        <taxon>Millerieae</taxon>
        <taxon>Smallanthus</taxon>
    </lineage>
</organism>
<name>A0ACB9I504_9ASTR</name>
<gene>
    <name evidence="1" type="ORF">L1987_31454</name>
</gene>
<protein>
    <submittedName>
        <fullName evidence="1">Uncharacterized protein</fullName>
    </submittedName>
</protein>
<reference evidence="1 2" key="2">
    <citation type="journal article" date="2022" name="Mol. Ecol. Resour.">
        <title>The genomes of chicory, endive, great burdock and yacon provide insights into Asteraceae paleo-polyploidization history and plant inulin production.</title>
        <authorList>
            <person name="Fan W."/>
            <person name="Wang S."/>
            <person name="Wang H."/>
            <person name="Wang A."/>
            <person name="Jiang F."/>
            <person name="Liu H."/>
            <person name="Zhao H."/>
            <person name="Xu D."/>
            <person name="Zhang Y."/>
        </authorList>
    </citation>
    <scope>NUCLEOTIDE SEQUENCE [LARGE SCALE GENOMIC DNA]</scope>
    <source>
        <strain evidence="2">cv. Yunnan</strain>
        <tissue evidence="1">Leaves</tissue>
    </source>
</reference>
<sequence>MDAGCNCFEIDHFICQGTIQSRNYHFTWMIKNGWYKLPLCVFSLHQLTDLYLSCIDLDHQPVFSGFGSLRSLCLNHVKISTKALLHLLSNCPSLKSFNLARAPTPIGDKDCTVTELFGCLPMIDNLTTWESVVNPTQFRKNFQHH</sequence>
<dbReference type="Proteomes" id="UP001056120">
    <property type="component" value="Linkage Group LG10"/>
</dbReference>